<feature type="region of interest" description="Disordered" evidence="2">
    <location>
        <begin position="191"/>
        <end position="222"/>
    </location>
</feature>
<dbReference type="RefSeq" id="XP_046067597.1">
    <property type="nucleotide sequence ID" value="XM_046222403.1"/>
</dbReference>
<feature type="chain" id="PRO_5042009038" description="Yeast cell wall synthesis Kre9/Knh1-like N-terminal domain-containing protein" evidence="4">
    <location>
        <begin position="21"/>
        <end position="256"/>
    </location>
</feature>
<feature type="signal peptide" evidence="4">
    <location>
        <begin position="1"/>
        <end position="20"/>
    </location>
</feature>
<evidence type="ECO:0000313" key="7">
    <source>
        <dbReference type="Proteomes" id="UP001201262"/>
    </source>
</evidence>
<evidence type="ECO:0000313" key="6">
    <source>
        <dbReference type="EMBL" id="KAH8691505.1"/>
    </source>
</evidence>
<dbReference type="Proteomes" id="UP001201262">
    <property type="component" value="Unassembled WGS sequence"/>
</dbReference>
<dbReference type="GeneID" id="70252690"/>
<keyword evidence="3" id="KW-0472">Membrane</keyword>
<protein>
    <recommendedName>
        <fullName evidence="5">Yeast cell wall synthesis Kre9/Knh1-like N-terminal domain-containing protein</fullName>
    </recommendedName>
</protein>
<feature type="domain" description="Yeast cell wall synthesis Kre9/Knh1-like N-terminal" evidence="5">
    <location>
        <begin position="32"/>
        <end position="111"/>
    </location>
</feature>
<dbReference type="Pfam" id="PF10342">
    <property type="entry name" value="Kre9_KNH"/>
    <property type="match status" value="1"/>
</dbReference>
<evidence type="ECO:0000256" key="4">
    <source>
        <dbReference type="SAM" id="SignalP"/>
    </source>
</evidence>
<keyword evidence="3" id="KW-1133">Transmembrane helix</keyword>
<gene>
    <name evidence="6" type="ORF">BGW36DRAFT_53801</name>
</gene>
<evidence type="ECO:0000256" key="1">
    <source>
        <dbReference type="ARBA" id="ARBA00022729"/>
    </source>
</evidence>
<evidence type="ECO:0000256" key="3">
    <source>
        <dbReference type="SAM" id="Phobius"/>
    </source>
</evidence>
<comment type="caution">
    <text evidence="6">The sequence shown here is derived from an EMBL/GenBank/DDBJ whole genome shotgun (WGS) entry which is preliminary data.</text>
</comment>
<accession>A0AAD4PTX5</accession>
<dbReference type="InterPro" id="IPR018466">
    <property type="entry name" value="Kre9/Knh1-like_N"/>
</dbReference>
<proteinExistence type="predicted"/>
<reference evidence="6" key="1">
    <citation type="submission" date="2021-12" db="EMBL/GenBank/DDBJ databases">
        <title>Convergent genome expansion in fungi linked to evolution of root-endophyte symbiosis.</title>
        <authorList>
            <consortium name="DOE Joint Genome Institute"/>
            <person name="Ke Y.-H."/>
            <person name="Bonito G."/>
            <person name="Liao H.-L."/>
            <person name="Looney B."/>
            <person name="Rojas-Flechas A."/>
            <person name="Nash J."/>
            <person name="Hameed K."/>
            <person name="Schadt C."/>
            <person name="Martin F."/>
            <person name="Crous P.W."/>
            <person name="Miettinen O."/>
            <person name="Magnuson J.K."/>
            <person name="Labbe J."/>
            <person name="Jacobson D."/>
            <person name="Doktycz M.J."/>
            <person name="Veneault-Fourrey C."/>
            <person name="Kuo A."/>
            <person name="Mondo S."/>
            <person name="Calhoun S."/>
            <person name="Riley R."/>
            <person name="Ohm R."/>
            <person name="LaButti K."/>
            <person name="Andreopoulos B."/>
            <person name="Pangilinan J."/>
            <person name="Nolan M."/>
            <person name="Tritt A."/>
            <person name="Clum A."/>
            <person name="Lipzen A."/>
            <person name="Daum C."/>
            <person name="Barry K."/>
            <person name="Grigoriev I.V."/>
            <person name="Vilgalys R."/>
        </authorList>
    </citation>
    <scope>NUCLEOTIDE SEQUENCE</scope>
    <source>
        <strain evidence="6">PMI_201</strain>
    </source>
</reference>
<sequence>MLRFCSFFVVSLSLFSLGNASTAVFTTDFPDCDVGTSLNLSWKGAFPPSNISLDRGTYLLPDFGVVINIPGTDGYYVWKVPLDLPTDMYGFYIEDSSMFNGVSSYSNYFNITQTNSSVGAFVKPTPAVFADSATATSYNVTVTSSAAANSSSGGSRGGLSDGAKAGIGVGVACAVLVVVGLAAFWRRGKRRSGTQMPPVAGSTINEPYGKAELPGSGKMTLGANADSQKAELAVGEITTDGTVELDSDRTTRAELA</sequence>
<feature type="transmembrane region" description="Helical" evidence="3">
    <location>
        <begin position="165"/>
        <end position="185"/>
    </location>
</feature>
<name>A0AAD4PTX5_9EURO</name>
<dbReference type="EMBL" id="JAJTJA010000012">
    <property type="protein sequence ID" value="KAH8691505.1"/>
    <property type="molecule type" value="Genomic_DNA"/>
</dbReference>
<organism evidence="6 7">
    <name type="scientific">Talaromyces proteolyticus</name>
    <dbReference type="NCBI Taxonomy" id="1131652"/>
    <lineage>
        <taxon>Eukaryota</taxon>
        <taxon>Fungi</taxon>
        <taxon>Dikarya</taxon>
        <taxon>Ascomycota</taxon>
        <taxon>Pezizomycotina</taxon>
        <taxon>Eurotiomycetes</taxon>
        <taxon>Eurotiomycetidae</taxon>
        <taxon>Eurotiales</taxon>
        <taxon>Trichocomaceae</taxon>
        <taxon>Talaromyces</taxon>
        <taxon>Talaromyces sect. Bacilispori</taxon>
    </lineage>
</organism>
<evidence type="ECO:0000259" key="5">
    <source>
        <dbReference type="Pfam" id="PF10342"/>
    </source>
</evidence>
<keyword evidence="7" id="KW-1185">Reference proteome</keyword>
<evidence type="ECO:0000256" key="2">
    <source>
        <dbReference type="SAM" id="MobiDB-lite"/>
    </source>
</evidence>
<keyword evidence="1 4" id="KW-0732">Signal</keyword>
<keyword evidence="3" id="KW-0812">Transmembrane</keyword>
<dbReference type="AlphaFoldDB" id="A0AAD4PTX5"/>